<evidence type="ECO:0000313" key="1">
    <source>
        <dbReference type="EMBL" id="MDC7228300.1"/>
    </source>
</evidence>
<name>A0AAJ1IJC7_9SPIO</name>
<organism evidence="1 2">
    <name type="scientific">Candidatus Thalassospirochaeta sargassi</name>
    <dbReference type="NCBI Taxonomy" id="3119039"/>
    <lineage>
        <taxon>Bacteria</taxon>
        <taxon>Pseudomonadati</taxon>
        <taxon>Spirochaetota</taxon>
        <taxon>Spirochaetia</taxon>
        <taxon>Spirochaetales</taxon>
        <taxon>Spirochaetaceae</taxon>
        <taxon>Candidatus Thalassospirochaeta</taxon>
    </lineage>
</organism>
<evidence type="ECO:0000313" key="2">
    <source>
        <dbReference type="Proteomes" id="UP001221217"/>
    </source>
</evidence>
<dbReference type="InterPro" id="IPR025191">
    <property type="entry name" value="DUF4125"/>
</dbReference>
<comment type="caution">
    <text evidence="1">The sequence shown here is derived from an EMBL/GenBank/DDBJ whole genome shotgun (WGS) entry which is preliminary data.</text>
</comment>
<gene>
    <name evidence="1" type="ORF">PQJ61_16175</name>
</gene>
<sequence length="184" mass="20959">MNILEEVLTREHAMLMAVNAEGDPECRKHADEFKKHRSAQFSVWFEATLESYLDDLMVAEAENRNLMTYKYARMDNLIPSENNDPLIETITAIQIAWQLEMAEKYPGLMKNARGIVSAENSELSVTFAGYLSAELESYSGKTLKLLFQDIEGYKKKGINMSEKIYEKLIADFGYSSLADFESAE</sequence>
<reference evidence="1 2" key="1">
    <citation type="submission" date="2022-12" db="EMBL/GenBank/DDBJ databases">
        <title>Metagenome assembled genome from gulf of manar.</title>
        <authorList>
            <person name="Kohli P."/>
            <person name="Pk S."/>
            <person name="Venkata Ramana C."/>
            <person name="Sasikala C."/>
        </authorList>
    </citation>
    <scope>NUCLEOTIDE SEQUENCE [LARGE SCALE GENOMIC DNA]</scope>
    <source>
        <strain evidence="1">JB008</strain>
    </source>
</reference>
<accession>A0AAJ1IJC7</accession>
<proteinExistence type="predicted"/>
<protein>
    <submittedName>
        <fullName evidence="1">DUF4125 family protein</fullName>
    </submittedName>
</protein>
<dbReference type="EMBL" id="JAQQAL010000044">
    <property type="protein sequence ID" value="MDC7228300.1"/>
    <property type="molecule type" value="Genomic_DNA"/>
</dbReference>
<dbReference type="AlphaFoldDB" id="A0AAJ1IJC7"/>
<dbReference type="Proteomes" id="UP001221217">
    <property type="component" value="Unassembled WGS sequence"/>
</dbReference>
<dbReference type="Pfam" id="PF13526">
    <property type="entry name" value="DUF4125"/>
    <property type="match status" value="1"/>
</dbReference>